<protein>
    <recommendedName>
        <fullName evidence="4">Vacuolar membrane protease</fullName>
    </recommendedName>
    <alternativeName>
        <fullName evidence="8">FXNA-related family protease 1</fullName>
    </alternativeName>
</protein>
<sequence>MRRPTLLLASLLIAILGLMAAKSWLVQAPPLRATNQATEFDATRAKARLAVILGDQRARPADTAADDKVRGHIVDALREMGLNPILRDQFASNELYKQRGVSCARVRNVIATLGPPDGKAVLLNAHYDSTPVGPGAGDDGVGVATLLDIASLLKDRPLKRPVILLFNEGEELGLVGAGAFLADPLSRNVDSIVNLEARGVRGPVNMFETSRPNAAPIGVFKAAVRNPVANSLSTDVYRLLPNYTDVNSFAERNWLTLNLAPIGNETRYHSAGDDLAALDPATLQHMGDQTLALAQSLANGAPKTGGGERFFMDIAGKTLVVLPLALGVALLVILLLAAVVIALRRGQLVRGVAIAFGTIFASGILAWIALAVIGAFRHGMFWRAEPVWTHLATYACVLVAAVLLIVTIGRQLTTSQLRASCWLVSLLSAR</sequence>
<feature type="transmembrane region" description="Helical" evidence="9">
    <location>
        <begin position="388"/>
        <end position="408"/>
    </location>
</feature>
<evidence type="ECO:0000259" key="10">
    <source>
        <dbReference type="Pfam" id="PF04389"/>
    </source>
</evidence>
<name>A0ABP7KT77_9SPHN</name>
<evidence type="ECO:0000256" key="5">
    <source>
        <dbReference type="ARBA" id="ARBA00022554"/>
    </source>
</evidence>
<gene>
    <name evidence="11" type="ORF">GCM10022276_02050</name>
</gene>
<organism evidence="11 12">
    <name type="scientific">Sphingomonas limnosediminicola</name>
    <dbReference type="NCBI Taxonomy" id="940133"/>
    <lineage>
        <taxon>Bacteria</taxon>
        <taxon>Pseudomonadati</taxon>
        <taxon>Pseudomonadota</taxon>
        <taxon>Alphaproteobacteria</taxon>
        <taxon>Sphingomonadales</taxon>
        <taxon>Sphingomonadaceae</taxon>
        <taxon>Sphingomonas</taxon>
    </lineage>
</organism>
<comment type="subcellular location">
    <subcellularLocation>
        <location evidence="2">Vacuole membrane</location>
        <topology evidence="2">Multi-pass membrane protein</topology>
    </subcellularLocation>
</comment>
<dbReference type="Gene3D" id="3.40.630.10">
    <property type="entry name" value="Zn peptidases"/>
    <property type="match status" value="1"/>
</dbReference>
<dbReference type="PANTHER" id="PTHR12147">
    <property type="entry name" value="METALLOPEPTIDASE M28 FAMILY MEMBER"/>
    <property type="match status" value="1"/>
</dbReference>
<reference evidence="12" key="1">
    <citation type="journal article" date="2019" name="Int. J. Syst. Evol. Microbiol.">
        <title>The Global Catalogue of Microorganisms (GCM) 10K type strain sequencing project: providing services to taxonomists for standard genome sequencing and annotation.</title>
        <authorList>
            <consortium name="The Broad Institute Genomics Platform"/>
            <consortium name="The Broad Institute Genome Sequencing Center for Infectious Disease"/>
            <person name="Wu L."/>
            <person name="Ma J."/>
        </authorList>
    </citation>
    <scope>NUCLEOTIDE SEQUENCE [LARGE SCALE GENOMIC DNA]</scope>
    <source>
        <strain evidence="12">JCM 17543</strain>
    </source>
</reference>
<dbReference type="PANTHER" id="PTHR12147:SF58">
    <property type="entry name" value="VACUOLAR MEMBRANE PROTEASE"/>
    <property type="match status" value="1"/>
</dbReference>
<keyword evidence="12" id="KW-1185">Reference proteome</keyword>
<dbReference type="EMBL" id="BAABBM010000001">
    <property type="protein sequence ID" value="GAA3886610.1"/>
    <property type="molecule type" value="Genomic_DNA"/>
</dbReference>
<keyword evidence="5" id="KW-0926">Vacuole</keyword>
<dbReference type="SUPFAM" id="SSF53187">
    <property type="entry name" value="Zn-dependent exopeptidases"/>
    <property type="match status" value="1"/>
</dbReference>
<feature type="transmembrane region" description="Helical" evidence="9">
    <location>
        <begin position="352"/>
        <end position="376"/>
    </location>
</feature>
<evidence type="ECO:0000256" key="6">
    <source>
        <dbReference type="ARBA" id="ARBA00022989"/>
    </source>
</evidence>
<evidence type="ECO:0000256" key="1">
    <source>
        <dbReference type="ARBA" id="ARBA00003273"/>
    </source>
</evidence>
<accession>A0ABP7KT77</accession>
<evidence type="ECO:0000256" key="7">
    <source>
        <dbReference type="ARBA" id="ARBA00023180"/>
    </source>
</evidence>
<keyword evidence="6 9" id="KW-1133">Transmembrane helix</keyword>
<evidence type="ECO:0000256" key="3">
    <source>
        <dbReference type="ARBA" id="ARBA00010918"/>
    </source>
</evidence>
<evidence type="ECO:0000313" key="12">
    <source>
        <dbReference type="Proteomes" id="UP001500827"/>
    </source>
</evidence>
<keyword evidence="7" id="KW-0325">Glycoprotein</keyword>
<comment type="caution">
    <text evidence="11">The sequence shown here is derived from an EMBL/GenBank/DDBJ whole genome shotgun (WGS) entry which is preliminary data.</text>
</comment>
<evidence type="ECO:0000256" key="2">
    <source>
        <dbReference type="ARBA" id="ARBA00004128"/>
    </source>
</evidence>
<dbReference type="InterPro" id="IPR045175">
    <property type="entry name" value="M28_fam"/>
</dbReference>
<dbReference type="RefSeq" id="WP_344697834.1">
    <property type="nucleotide sequence ID" value="NZ_BAABBM010000001.1"/>
</dbReference>
<feature type="transmembrane region" description="Helical" evidence="9">
    <location>
        <begin position="319"/>
        <end position="343"/>
    </location>
</feature>
<keyword evidence="9" id="KW-0812">Transmembrane</keyword>
<comment type="function">
    <text evidence="1">May be involved in vacuolar sorting and osmoregulation.</text>
</comment>
<evidence type="ECO:0000313" key="11">
    <source>
        <dbReference type="EMBL" id="GAA3886610.1"/>
    </source>
</evidence>
<dbReference type="InterPro" id="IPR007484">
    <property type="entry name" value="Peptidase_M28"/>
</dbReference>
<keyword evidence="9" id="KW-0472">Membrane</keyword>
<evidence type="ECO:0000256" key="9">
    <source>
        <dbReference type="SAM" id="Phobius"/>
    </source>
</evidence>
<comment type="similarity">
    <text evidence="3">Belongs to the peptidase M28 family.</text>
</comment>
<evidence type="ECO:0000256" key="4">
    <source>
        <dbReference type="ARBA" id="ARBA00017435"/>
    </source>
</evidence>
<evidence type="ECO:0000256" key="8">
    <source>
        <dbReference type="ARBA" id="ARBA00031512"/>
    </source>
</evidence>
<dbReference type="Pfam" id="PF04389">
    <property type="entry name" value="Peptidase_M28"/>
    <property type="match status" value="1"/>
</dbReference>
<proteinExistence type="inferred from homology"/>
<feature type="domain" description="Peptidase M28" evidence="10">
    <location>
        <begin position="108"/>
        <end position="293"/>
    </location>
</feature>
<dbReference type="Proteomes" id="UP001500827">
    <property type="component" value="Unassembled WGS sequence"/>
</dbReference>